<dbReference type="Proteomes" id="UP000800200">
    <property type="component" value="Unassembled WGS sequence"/>
</dbReference>
<keyword evidence="1 4" id="KW-0378">Hydrolase</keyword>
<evidence type="ECO:0000259" key="3">
    <source>
        <dbReference type="Pfam" id="PF00561"/>
    </source>
</evidence>
<dbReference type="EMBL" id="ML994696">
    <property type="protein sequence ID" value="KAF2177046.1"/>
    <property type="molecule type" value="Genomic_DNA"/>
</dbReference>
<dbReference type="AlphaFoldDB" id="A0A6A6DHI2"/>
<reference evidence="4" key="1">
    <citation type="journal article" date="2020" name="Stud. Mycol.">
        <title>101 Dothideomycetes genomes: a test case for predicting lifestyles and emergence of pathogens.</title>
        <authorList>
            <person name="Haridas S."/>
            <person name="Albert R."/>
            <person name="Binder M."/>
            <person name="Bloem J."/>
            <person name="Labutti K."/>
            <person name="Salamov A."/>
            <person name="Andreopoulos B."/>
            <person name="Baker S."/>
            <person name="Barry K."/>
            <person name="Bills G."/>
            <person name="Bluhm B."/>
            <person name="Cannon C."/>
            <person name="Castanera R."/>
            <person name="Culley D."/>
            <person name="Daum C."/>
            <person name="Ezra D."/>
            <person name="Gonzalez J."/>
            <person name="Henrissat B."/>
            <person name="Kuo A."/>
            <person name="Liang C."/>
            <person name="Lipzen A."/>
            <person name="Lutzoni F."/>
            <person name="Magnuson J."/>
            <person name="Mondo S."/>
            <person name="Nolan M."/>
            <person name="Ohm R."/>
            <person name="Pangilinan J."/>
            <person name="Park H.-J."/>
            <person name="Ramirez L."/>
            <person name="Alfaro M."/>
            <person name="Sun H."/>
            <person name="Tritt A."/>
            <person name="Yoshinaga Y."/>
            <person name="Zwiers L.-H."/>
            <person name="Turgeon B."/>
            <person name="Goodwin S."/>
            <person name="Spatafora J."/>
            <person name="Crous P."/>
            <person name="Grigoriev I."/>
        </authorList>
    </citation>
    <scope>NUCLEOTIDE SEQUENCE</scope>
    <source>
        <strain evidence="4">CBS 207.26</strain>
    </source>
</reference>
<evidence type="ECO:0000313" key="5">
    <source>
        <dbReference type="Proteomes" id="UP000800200"/>
    </source>
</evidence>
<accession>A0A6A6DHI2</accession>
<dbReference type="SUPFAM" id="SSF53474">
    <property type="entry name" value="alpha/beta-Hydrolases"/>
    <property type="match status" value="1"/>
</dbReference>
<organism evidence="4 5">
    <name type="scientific">Zopfia rhizophila CBS 207.26</name>
    <dbReference type="NCBI Taxonomy" id="1314779"/>
    <lineage>
        <taxon>Eukaryota</taxon>
        <taxon>Fungi</taxon>
        <taxon>Dikarya</taxon>
        <taxon>Ascomycota</taxon>
        <taxon>Pezizomycotina</taxon>
        <taxon>Dothideomycetes</taxon>
        <taxon>Dothideomycetes incertae sedis</taxon>
        <taxon>Zopfiaceae</taxon>
        <taxon>Zopfia</taxon>
    </lineage>
</organism>
<evidence type="ECO:0000256" key="2">
    <source>
        <dbReference type="ARBA" id="ARBA00038334"/>
    </source>
</evidence>
<dbReference type="PANTHER" id="PTHR43329">
    <property type="entry name" value="EPOXIDE HYDROLASE"/>
    <property type="match status" value="1"/>
</dbReference>
<dbReference type="InterPro" id="IPR000639">
    <property type="entry name" value="Epox_hydrolase-like"/>
</dbReference>
<protein>
    <submittedName>
        <fullName evidence="4">Alpha/beta-hydrolase</fullName>
    </submittedName>
</protein>
<evidence type="ECO:0000256" key="1">
    <source>
        <dbReference type="ARBA" id="ARBA00022801"/>
    </source>
</evidence>
<keyword evidence="5" id="KW-1185">Reference proteome</keyword>
<dbReference type="GO" id="GO:0016787">
    <property type="term" value="F:hydrolase activity"/>
    <property type="evidence" value="ECO:0007669"/>
    <property type="project" value="UniProtKB-KW"/>
</dbReference>
<dbReference type="OrthoDB" id="408373at2759"/>
<comment type="similarity">
    <text evidence="2">Belongs to the AB hydrolase superfamily. Epoxide hydrolase family.</text>
</comment>
<feature type="domain" description="AB hydrolase-1" evidence="3">
    <location>
        <begin position="42"/>
        <end position="139"/>
    </location>
</feature>
<dbReference type="PRINTS" id="PR00111">
    <property type="entry name" value="ABHYDROLASE"/>
</dbReference>
<evidence type="ECO:0000313" key="4">
    <source>
        <dbReference type="EMBL" id="KAF2177046.1"/>
    </source>
</evidence>
<dbReference type="PRINTS" id="PR00412">
    <property type="entry name" value="EPOXHYDRLASE"/>
</dbReference>
<dbReference type="Pfam" id="PF00561">
    <property type="entry name" value="Abhydrolase_1"/>
    <property type="match status" value="1"/>
</dbReference>
<sequence length="305" mass="33868">MAASSGTVARHNIATITTSPGEEIRLNYIDCPSSPAVDGKGVILLIHGFPQTSYQFRHVIQPLSDAGYRIIAPDYRGAGQSSKPTNGYEKSQMAEDLFILVHGHLGIRYKIHIVGHDIGGMIAFAYASRHPEHVASVIWGECPLPGSTFYEQVKGTPDVFHFAFHRVLDLPEALIAGRESIYLKHFFDKQSYNSAAITRSDLDFYASAYSQPGAMRAGINVYRAFEKDADENRKWIEQHGKSKVPALGMAGKNFLVEKYTESMMQEMHDDTEVAFVENSGHYIAEENPEGFVEKVLEFVGKHGVV</sequence>
<proteinExistence type="inferred from homology"/>
<dbReference type="Gene3D" id="3.40.50.1820">
    <property type="entry name" value="alpha/beta hydrolase"/>
    <property type="match status" value="1"/>
</dbReference>
<gene>
    <name evidence="4" type="ORF">K469DRAFT_604968</name>
</gene>
<dbReference type="InterPro" id="IPR000073">
    <property type="entry name" value="AB_hydrolase_1"/>
</dbReference>
<dbReference type="InterPro" id="IPR029058">
    <property type="entry name" value="AB_hydrolase_fold"/>
</dbReference>
<name>A0A6A6DHI2_9PEZI</name>